<dbReference type="GO" id="GO:0003855">
    <property type="term" value="F:3-dehydroquinate dehydratase activity"/>
    <property type="evidence" value="ECO:0007669"/>
    <property type="project" value="UniProtKB-UniRule"/>
</dbReference>
<evidence type="ECO:0000256" key="6">
    <source>
        <dbReference type="ARBA" id="ARBA00023141"/>
    </source>
</evidence>
<feature type="active site" description="Proton acceptor" evidence="8 9">
    <location>
        <position position="28"/>
    </location>
</feature>
<dbReference type="Pfam" id="PF01220">
    <property type="entry name" value="DHquinase_II"/>
    <property type="match status" value="1"/>
</dbReference>
<dbReference type="InterPro" id="IPR018509">
    <property type="entry name" value="DHquinase_II_CS"/>
</dbReference>
<feature type="active site" description="Proton donor" evidence="8 9">
    <location>
        <position position="105"/>
    </location>
</feature>
<evidence type="ECO:0000256" key="2">
    <source>
        <dbReference type="ARBA" id="ARBA00004902"/>
    </source>
</evidence>
<proteinExistence type="inferred from homology"/>
<comment type="subunit">
    <text evidence="4 8">Homododecamer.</text>
</comment>
<evidence type="ECO:0000256" key="5">
    <source>
        <dbReference type="ARBA" id="ARBA00012060"/>
    </source>
</evidence>
<dbReference type="PANTHER" id="PTHR21272:SF3">
    <property type="entry name" value="CATABOLIC 3-DEHYDROQUINASE"/>
    <property type="match status" value="1"/>
</dbReference>
<evidence type="ECO:0000313" key="12">
    <source>
        <dbReference type="EMBL" id="AUZ88005.1"/>
    </source>
</evidence>
<dbReference type="GO" id="GO:0019631">
    <property type="term" value="P:quinate catabolic process"/>
    <property type="evidence" value="ECO:0007669"/>
    <property type="project" value="TreeGrafter"/>
</dbReference>
<sequence length="161" mass="16800">MTPARTPSILVINGPNLNLLGTREPAVYGTATLDDVVRLASDAARERGCTTTAMQSNHEGEIIDAIHAARTTADGIVINAGAYTHTSIAIRDALAGVGLPVVEVHISNVHRREEFRHHSFLSGVADAVIVGAGVDGYRLAVDHLATRLTAAADGAASFPKS</sequence>
<dbReference type="NCBIfam" id="NF003804">
    <property type="entry name" value="PRK05395.1-1"/>
    <property type="match status" value="1"/>
</dbReference>
<dbReference type="NCBIfam" id="NF003806">
    <property type="entry name" value="PRK05395.1-3"/>
    <property type="match status" value="1"/>
</dbReference>
<dbReference type="UniPathway" id="UPA00053">
    <property type="reaction ID" value="UER00086"/>
</dbReference>
<dbReference type="Gene3D" id="3.40.50.9100">
    <property type="entry name" value="Dehydroquinase, class II"/>
    <property type="match status" value="1"/>
</dbReference>
<dbReference type="InterPro" id="IPR036441">
    <property type="entry name" value="DHquinase_II_sf"/>
</dbReference>
<dbReference type="EMBL" id="CP024915">
    <property type="protein sequence ID" value="AUZ88005.1"/>
    <property type="molecule type" value="Genomic_DNA"/>
</dbReference>
<evidence type="ECO:0000256" key="10">
    <source>
        <dbReference type="PIRSR" id="PIRSR001399-2"/>
    </source>
</evidence>
<dbReference type="NCBIfam" id="TIGR01088">
    <property type="entry name" value="aroQ"/>
    <property type="match status" value="1"/>
</dbReference>
<dbReference type="NCBIfam" id="NF003805">
    <property type="entry name" value="PRK05395.1-2"/>
    <property type="match status" value="1"/>
</dbReference>
<dbReference type="AlphaFoldDB" id="A0A2L0UFH5"/>
<comment type="catalytic activity">
    <reaction evidence="1 8">
        <text>3-dehydroquinate = 3-dehydroshikimate + H2O</text>
        <dbReference type="Rhea" id="RHEA:21096"/>
        <dbReference type="ChEBI" id="CHEBI:15377"/>
        <dbReference type="ChEBI" id="CHEBI:16630"/>
        <dbReference type="ChEBI" id="CHEBI:32364"/>
        <dbReference type="EC" id="4.2.1.10"/>
    </reaction>
</comment>
<dbReference type="GO" id="GO:0009423">
    <property type="term" value="P:chorismate biosynthetic process"/>
    <property type="evidence" value="ECO:0007669"/>
    <property type="project" value="UniProtKB-UniRule"/>
</dbReference>
<gene>
    <name evidence="8 12" type="primary">aroQ</name>
    <name evidence="12" type="ORF">CVO76_10495</name>
</gene>
<evidence type="ECO:0000256" key="1">
    <source>
        <dbReference type="ARBA" id="ARBA00001864"/>
    </source>
</evidence>
<comment type="similarity">
    <text evidence="3 8">Belongs to the type-II 3-dehydroquinase family.</text>
</comment>
<dbReference type="NCBIfam" id="NF003807">
    <property type="entry name" value="PRK05395.1-4"/>
    <property type="match status" value="1"/>
</dbReference>
<dbReference type="InterPro" id="IPR001874">
    <property type="entry name" value="DHquinase_II"/>
</dbReference>
<dbReference type="GO" id="GO:0008652">
    <property type="term" value="P:amino acid biosynthetic process"/>
    <property type="evidence" value="ECO:0007669"/>
    <property type="project" value="UniProtKB-KW"/>
</dbReference>
<dbReference type="SUPFAM" id="SSF52304">
    <property type="entry name" value="Type II 3-dehydroquinate dehydratase"/>
    <property type="match status" value="1"/>
</dbReference>
<feature type="binding site" evidence="8 10">
    <location>
        <position position="92"/>
    </location>
    <ligand>
        <name>substrate</name>
    </ligand>
</feature>
<keyword evidence="7 8" id="KW-0456">Lyase</keyword>
<accession>A0A2L0UFH5</accession>
<name>A0A2L0UFH5_9MICC</name>
<comment type="function">
    <text evidence="8">Catalyzes a trans-dehydration via an enolate intermediate.</text>
</comment>
<dbReference type="PIRSF" id="PIRSF001399">
    <property type="entry name" value="DHquinase_II"/>
    <property type="match status" value="1"/>
</dbReference>
<dbReference type="GO" id="GO:0009073">
    <property type="term" value="P:aromatic amino acid family biosynthetic process"/>
    <property type="evidence" value="ECO:0007669"/>
    <property type="project" value="UniProtKB-KW"/>
</dbReference>
<evidence type="ECO:0000256" key="7">
    <source>
        <dbReference type="ARBA" id="ARBA00023239"/>
    </source>
</evidence>
<organism evidence="12 13">
    <name type="scientific">Arthrobacter agilis</name>
    <dbReference type="NCBI Taxonomy" id="37921"/>
    <lineage>
        <taxon>Bacteria</taxon>
        <taxon>Bacillati</taxon>
        <taxon>Actinomycetota</taxon>
        <taxon>Actinomycetes</taxon>
        <taxon>Micrococcales</taxon>
        <taxon>Micrococcaceae</taxon>
        <taxon>Arthrobacter</taxon>
    </lineage>
</organism>
<feature type="site" description="Transition state stabilizer" evidence="8 11">
    <location>
        <position position="23"/>
    </location>
</feature>
<dbReference type="HAMAP" id="MF_00169">
    <property type="entry name" value="AroQ"/>
    <property type="match status" value="1"/>
</dbReference>
<dbReference type="RefSeq" id="WP_208739192.1">
    <property type="nucleotide sequence ID" value="NZ_CP024915.1"/>
</dbReference>
<dbReference type="PROSITE" id="PS01029">
    <property type="entry name" value="DEHYDROQUINASE_II"/>
    <property type="match status" value="1"/>
</dbReference>
<dbReference type="Proteomes" id="UP000239187">
    <property type="component" value="Chromosome"/>
</dbReference>
<evidence type="ECO:0000256" key="9">
    <source>
        <dbReference type="PIRSR" id="PIRSR001399-1"/>
    </source>
</evidence>
<evidence type="ECO:0000256" key="4">
    <source>
        <dbReference type="ARBA" id="ARBA00011193"/>
    </source>
</evidence>
<dbReference type="EC" id="4.2.1.10" evidence="5 8"/>
<dbReference type="CDD" id="cd00466">
    <property type="entry name" value="DHQase_II"/>
    <property type="match status" value="1"/>
</dbReference>
<evidence type="ECO:0000256" key="3">
    <source>
        <dbReference type="ARBA" id="ARBA00011037"/>
    </source>
</evidence>
<feature type="binding site" evidence="8 10">
    <location>
        <position position="116"/>
    </location>
    <ligand>
        <name>substrate</name>
    </ligand>
</feature>
<feature type="binding site" evidence="8 10">
    <location>
        <position position="85"/>
    </location>
    <ligand>
        <name>substrate</name>
    </ligand>
</feature>
<protein>
    <recommendedName>
        <fullName evidence="5 8">3-dehydroquinate dehydratase</fullName>
        <shortName evidence="8">3-dehydroquinase</shortName>
        <ecNumber evidence="5 8">4.2.1.10</ecNumber>
    </recommendedName>
    <alternativeName>
        <fullName evidence="8">Type II DHQase</fullName>
    </alternativeName>
</protein>
<reference evidence="12 13" key="1">
    <citation type="submission" date="2017-11" db="EMBL/GenBank/DDBJ databases">
        <title>Draft genome of Arthrobacter agilis strain UMCV2, a plant growth-promoting rhizobacterium and biocontrol capacity of phytopathogenic fungi.</title>
        <authorList>
            <person name="Martinez-Camara R."/>
            <person name="Santoyo G."/>
            <person name="Moreno-Hagelsieb G."/>
            <person name="Valencia-Cantero E."/>
        </authorList>
    </citation>
    <scope>NUCLEOTIDE SEQUENCE [LARGE SCALE GENOMIC DNA]</scope>
    <source>
        <strain evidence="12 13">UMCV2</strain>
    </source>
</reference>
<feature type="binding site" evidence="8 10">
    <location>
        <position position="79"/>
    </location>
    <ligand>
        <name>substrate</name>
    </ligand>
</feature>
<keyword evidence="6 8" id="KW-0057">Aromatic amino acid biosynthesis</keyword>
<evidence type="ECO:0000313" key="13">
    <source>
        <dbReference type="Proteomes" id="UP000239187"/>
    </source>
</evidence>
<feature type="binding site" evidence="8 10">
    <location>
        <begin position="106"/>
        <end position="107"/>
    </location>
    <ligand>
        <name>substrate</name>
    </ligand>
</feature>
<evidence type="ECO:0000256" key="8">
    <source>
        <dbReference type="HAMAP-Rule" id="MF_00169"/>
    </source>
</evidence>
<evidence type="ECO:0000256" key="11">
    <source>
        <dbReference type="PIRSR" id="PIRSR001399-3"/>
    </source>
</evidence>
<dbReference type="PANTHER" id="PTHR21272">
    <property type="entry name" value="CATABOLIC 3-DEHYDROQUINASE"/>
    <property type="match status" value="1"/>
</dbReference>
<keyword evidence="8" id="KW-0028">Amino-acid biosynthesis</keyword>
<comment type="pathway">
    <text evidence="2 8">Metabolic intermediate biosynthesis; chorismate biosynthesis; chorismate from D-erythrose 4-phosphate and phosphoenolpyruvate: step 3/7.</text>
</comment>